<keyword evidence="5" id="KW-1185">Reference proteome</keyword>
<evidence type="ECO:0000313" key="4">
    <source>
        <dbReference type="EMBL" id="GAA0921524.1"/>
    </source>
</evidence>
<protein>
    <submittedName>
        <fullName evidence="4">SDR family oxidoreductase</fullName>
    </submittedName>
</protein>
<evidence type="ECO:0000313" key="5">
    <source>
        <dbReference type="Proteomes" id="UP001499967"/>
    </source>
</evidence>
<keyword evidence="2" id="KW-0560">Oxidoreductase</keyword>
<dbReference type="Gene3D" id="3.40.50.720">
    <property type="entry name" value="NAD(P)-binding Rossmann-like Domain"/>
    <property type="match status" value="1"/>
</dbReference>
<dbReference type="PANTHER" id="PTHR43477:SF1">
    <property type="entry name" value="DIHYDROANTICAPSIN 7-DEHYDROGENASE"/>
    <property type="match status" value="1"/>
</dbReference>
<dbReference type="PANTHER" id="PTHR43477">
    <property type="entry name" value="DIHYDROANTICAPSIN 7-DEHYDROGENASE"/>
    <property type="match status" value="1"/>
</dbReference>
<reference evidence="5" key="1">
    <citation type="journal article" date="2019" name="Int. J. Syst. Evol. Microbiol.">
        <title>The Global Catalogue of Microorganisms (GCM) 10K type strain sequencing project: providing services to taxonomists for standard genome sequencing and annotation.</title>
        <authorList>
            <consortium name="The Broad Institute Genomics Platform"/>
            <consortium name="The Broad Institute Genome Sequencing Center for Infectious Disease"/>
            <person name="Wu L."/>
            <person name="Ma J."/>
        </authorList>
    </citation>
    <scope>NUCLEOTIDE SEQUENCE [LARGE SCALE GENOMIC DNA]</scope>
    <source>
        <strain evidence="5">JCM 11117</strain>
    </source>
</reference>
<dbReference type="Pfam" id="PF13561">
    <property type="entry name" value="adh_short_C2"/>
    <property type="match status" value="1"/>
</dbReference>
<dbReference type="SMART" id="SM00822">
    <property type="entry name" value="PKS_KR"/>
    <property type="match status" value="1"/>
</dbReference>
<dbReference type="RefSeq" id="WP_343938315.1">
    <property type="nucleotide sequence ID" value="NZ_BAAAHP010000011.1"/>
</dbReference>
<comment type="similarity">
    <text evidence="1">Belongs to the short-chain dehydrogenases/reductases (SDR) family.</text>
</comment>
<dbReference type="SUPFAM" id="SSF51735">
    <property type="entry name" value="NAD(P)-binding Rossmann-fold domains"/>
    <property type="match status" value="1"/>
</dbReference>
<dbReference type="InterPro" id="IPR051122">
    <property type="entry name" value="SDR_DHRS6-like"/>
</dbReference>
<dbReference type="EMBL" id="BAAAHP010000011">
    <property type="protein sequence ID" value="GAA0921524.1"/>
    <property type="molecule type" value="Genomic_DNA"/>
</dbReference>
<comment type="caution">
    <text evidence="4">The sequence shown here is derived from an EMBL/GenBank/DDBJ whole genome shotgun (WGS) entry which is preliminary data.</text>
</comment>
<organism evidence="4 5">
    <name type="scientific">Pseudonocardia zijingensis</name>
    <dbReference type="NCBI Taxonomy" id="153376"/>
    <lineage>
        <taxon>Bacteria</taxon>
        <taxon>Bacillati</taxon>
        <taxon>Actinomycetota</taxon>
        <taxon>Actinomycetes</taxon>
        <taxon>Pseudonocardiales</taxon>
        <taxon>Pseudonocardiaceae</taxon>
        <taxon>Pseudonocardia</taxon>
    </lineage>
</organism>
<evidence type="ECO:0000256" key="1">
    <source>
        <dbReference type="ARBA" id="ARBA00006484"/>
    </source>
</evidence>
<evidence type="ECO:0000256" key="2">
    <source>
        <dbReference type="ARBA" id="ARBA00023002"/>
    </source>
</evidence>
<sequence>MQDDAFPAAGLDGQTAVIIGGTSGIGLATARLAAARGARVVVGSRNPEKVDRAVAAIGPAATGHRVDAGSSESLEEFFAAVGALHHLFVPAADYRTGRIGDLTIEEAESPFRAKFWLQYRAVKAALPHLEPTGSVVLMSGAASARPAAPAAAYVAANSAVEGLGRGLAMELAPVRVNTVSPGTVDGALWRSRPDDVREAAYAGYARSSLLGRVAAEEEIAHAVVFLMTNTFTTGSTLYTDGGYTYR</sequence>
<evidence type="ECO:0000259" key="3">
    <source>
        <dbReference type="SMART" id="SM00822"/>
    </source>
</evidence>
<gene>
    <name evidence="4" type="ORF">GCM10009559_04550</name>
</gene>
<dbReference type="InterPro" id="IPR036291">
    <property type="entry name" value="NAD(P)-bd_dom_sf"/>
</dbReference>
<accession>A0ABP3ZKC5</accession>
<proteinExistence type="inferred from homology"/>
<dbReference type="PRINTS" id="PR00081">
    <property type="entry name" value="GDHRDH"/>
</dbReference>
<feature type="domain" description="Ketoreductase" evidence="3">
    <location>
        <begin position="14"/>
        <end position="192"/>
    </location>
</feature>
<dbReference type="Proteomes" id="UP001499967">
    <property type="component" value="Unassembled WGS sequence"/>
</dbReference>
<dbReference type="InterPro" id="IPR002347">
    <property type="entry name" value="SDR_fam"/>
</dbReference>
<dbReference type="CDD" id="cd05233">
    <property type="entry name" value="SDR_c"/>
    <property type="match status" value="1"/>
</dbReference>
<name>A0ABP3ZKC5_9PSEU</name>
<dbReference type="InterPro" id="IPR057326">
    <property type="entry name" value="KR_dom"/>
</dbReference>